<feature type="region of interest" description="Disordered" evidence="1">
    <location>
        <begin position="1"/>
        <end position="44"/>
    </location>
</feature>
<dbReference type="InterPro" id="IPR053029">
    <property type="entry name" value="RNA_pol_I-specific_init_factor"/>
</dbReference>
<evidence type="ECO:0008006" key="4">
    <source>
        <dbReference type="Google" id="ProtNLM"/>
    </source>
</evidence>
<dbReference type="GO" id="GO:0001164">
    <property type="term" value="F:RNA polymerase I core promoter sequence-specific DNA binding"/>
    <property type="evidence" value="ECO:0007669"/>
    <property type="project" value="InterPro"/>
</dbReference>
<feature type="region of interest" description="Disordered" evidence="1">
    <location>
        <begin position="255"/>
        <end position="277"/>
    </location>
</feature>
<sequence>MASLLDPPFFSQQSQSNKRKRPETIDDEFPSSLPTGSINPLSHSPGVVAQFAIAGLSETDEDPSQRIRDFPHRGLVEHGTYAVEVESDEDPETEGDEAARPKSKKNTSRRRGGHFDVLLQSTHHFIDQGEIEKAARIYGLLLQLRPSGLPIDVRHHDLWAIGAEILMREGEGSSREREEDHDKTSTSTKRWGRAENMSKVRAYFDTLIQQHPYDYKTPNIVSAFDFWIAMFSCEIYNTHAEHTLALERLNSGAEEDHRRESFGYDDSFGSDDTESPEARLVQKKDELRLQALSAMQDITKRMHVLMQDMPYSRNKQYLRLRAMASLYIADLVVPIGPVSMLQTQQGQQARLMEQDRARKSLMRIVTYGGELDNAALRVLNPSDDSEGDTSLSLYSSLPIREL</sequence>
<feature type="region of interest" description="Disordered" evidence="1">
    <location>
        <begin position="170"/>
        <end position="191"/>
    </location>
</feature>
<dbReference type="EMBL" id="JXCE01000034">
    <property type="protein sequence ID" value="KPA43934.1"/>
    <property type="molecule type" value="Genomic_DNA"/>
</dbReference>
<organism evidence="2 3">
    <name type="scientific">Fusarium langsethiae</name>
    <dbReference type="NCBI Taxonomy" id="179993"/>
    <lineage>
        <taxon>Eukaryota</taxon>
        <taxon>Fungi</taxon>
        <taxon>Dikarya</taxon>
        <taxon>Ascomycota</taxon>
        <taxon>Pezizomycotina</taxon>
        <taxon>Sordariomycetes</taxon>
        <taxon>Hypocreomycetidae</taxon>
        <taxon>Hypocreales</taxon>
        <taxon>Nectriaceae</taxon>
        <taxon>Fusarium</taxon>
    </lineage>
</organism>
<feature type="compositionally biased region" description="Basic residues" evidence="1">
    <location>
        <begin position="101"/>
        <end position="111"/>
    </location>
</feature>
<evidence type="ECO:0000256" key="1">
    <source>
        <dbReference type="SAM" id="MobiDB-lite"/>
    </source>
</evidence>
<protein>
    <recommendedName>
        <fullName evidence="4">Transcription factor</fullName>
    </recommendedName>
</protein>
<feature type="compositionally biased region" description="Polar residues" evidence="1">
    <location>
        <begin position="32"/>
        <end position="42"/>
    </location>
</feature>
<proteinExistence type="predicted"/>
<name>A0A0N0DGF5_FUSLA</name>
<dbReference type="GO" id="GO:0070860">
    <property type="term" value="C:RNA polymerase I core factor complex"/>
    <property type="evidence" value="ECO:0007669"/>
    <property type="project" value="TreeGrafter"/>
</dbReference>
<feature type="compositionally biased region" description="Acidic residues" evidence="1">
    <location>
        <begin position="85"/>
        <end position="96"/>
    </location>
</feature>
<dbReference type="PANTHER" id="PTHR28244:SF1">
    <property type="entry name" value="RNA POLYMERASE I-SPECIFIC TRANSCRIPTION INITIATION FACTOR RRN11"/>
    <property type="match status" value="1"/>
</dbReference>
<dbReference type="AlphaFoldDB" id="A0A0N0DGF5"/>
<dbReference type="InterPro" id="IPR007224">
    <property type="entry name" value="TIF_Rrn11"/>
</dbReference>
<reference evidence="2 3" key="1">
    <citation type="submission" date="2015-04" db="EMBL/GenBank/DDBJ databases">
        <title>The draft genome sequence of Fusarium langsethiae, a T-2/HT-2 mycotoxin producer.</title>
        <authorList>
            <person name="Lysoe E."/>
            <person name="Divon H.H."/>
            <person name="Terzi V."/>
            <person name="Orru L."/>
            <person name="Lamontanara A."/>
            <person name="Kolseth A.-K."/>
            <person name="Frandsen R.J."/>
            <person name="Nielsen K."/>
            <person name="Thrane U."/>
        </authorList>
    </citation>
    <scope>NUCLEOTIDE SEQUENCE [LARGE SCALE GENOMIC DNA]</scope>
    <source>
        <strain evidence="2 3">Fl201059</strain>
    </source>
</reference>
<comment type="caution">
    <text evidence="2">The sequence shown here is derived from an EMBL/GenBank/DDBJ whole genome shotgun (WGS) entry which is preliminary data.</text>
</comment>
<dbReference type="GO" id="GO:0042790">
    <property type="term" value="P:nucleolar large rRNA transcription by RNA polymerase I"/>
    <property type="evidence" value="ECO:0007669"/>
    <property type="project" value="TreeGrafter"/>
</dbReference>
<dbReference type="GO" id="GO:0017025">
    <property type="term" value="F:TBP-class protein binding"/>
    <property type="evidence" value="ECO:0007669"/>
    <property type="project" value="TreeGrafter"/>
</dbReference>
<evidence type="ECO:0000313" key="3">
    <source>
        <dbReference type="Proteomes" id="UP000037904"/>
    </source>
</evidence>
<feature type="region of interest" description="Disordered" evidence="1">
    <location>
        <begin position="82"/>
        <end position="111"/>
    </location>
</feature>
<dbReference type="PANTHER" id="PTHR28244">
    <property type="entry name" value="RNA POLYMERASE I-SPECIFIC TRANSCRIPTION INITIATION FACTOR RRN11"/>
    <property type="match status" value="1"/>
</dbReference>
<dbReference type="OrthoDB" id="2159786at2759"/>
<dbReference type="GO" id="GO:0001181">
    <property type="term" value="F:RNA polymerase I general transcription initiation factor activity"/>
    <property type="evidence" value="ECO:0007669"/>
    <property type="project" value="InterPro"/>
</dbReference>
<evidence type="ECO:0000313" key="2">
    <source>
        <dbReference type="EMBL" id="KPA43934.1"/>
    </source>
</evidence>
<feature type="compositionally biased region" description="Basic and acidic residues" evidence="1">
    <location>
        <begin position="170"/>
        <end position="184"/>
    </location>
</feature>
<accession>A0A0N0DGF5</accession>
<dbReference type="Pfam" id="PF04090">
    <property type="entry name" value="Rrn11"/>
    <property type="match status" value="1"/>
</dbReference>
<dbReference type="Proteomes" id="UP000037904">
    <property type="component" value="Unassembled WGS sequence"/>
</dbReference>
<keyword evidence="3" id="KW-1185">Reference proteome</keyword>
<gene>
    <name evidence="2" type="ORF">FLAG1_03192</name>
</gene>